<keyword evidence="8" id="KW-0325">Glycoprotein</keyword>
<dbReference type="PANTHER" id="PTHR12129:SF15">
    <property type="entry name" value="URONYL 2-SULFOTRANSFERASE"/>
    <property type="match status" value="1"/>
</dbReference>
<evidence type="ECO:0000256" key="4">
    <source>
        <dbReference type="ARBA" id="ARBA00022968"/>
    </source>
</evidence>
<dbReference type="Proteomes" id="UP001445076">
    <property type="component" value="Unassembled WGS sequence"/>
</dbReference>
<organism evidence="9 10">
    <name type="scientific">Cherax quadricarinatus</name>
    <name type="common">Australian red claw crayfish</name>
    <dbReference type="NCBI Taxonomy" id="27406"/>
    <lineage>
        <taxon>Eukaryota</taxon>
        <taxon>Metazoa</taxon>
        <taxon>Ecdysozoa</taxon>
        <taxon>Arthropoda</taxon>
        <taxon>Crustacea</taxon>
        <taxon>Multicrustacea</taxon>
        <taxon>Malacostraca</taxon>
        <taxon>Eumalacostraca</taxon>
        <taxon>Eucarida</taxon>
        <taxon>Decapoda</taxon>
        <taxon>Pleocyemata</taxon>
        <taxon>Astacidea</taxon>
        <taxon>Parastacoidea</taxon>
        <taxon>Parastacidae</taxon>
        <taxon>Cherax</taxon>
    </lineage>
</organism>
<evidence type="ECO:0008006" key="11">
    <source>
        <dbReference type="Google" id="ProtNLM"/>
    </source>
</evidence>
<evidence type="ECO:0000256" key="6">
    <source>
        <dbReference type="ARBA" id="ARBA00023034"/>
    </source>
</evidence>
<evidence type="ECO:0000256" key="2">
    <source>
        <dbReference type="ARBA" id="ARBA00022679"/>
    </source>
</evidence>
<dbReference type="EMBL" id="JARKIK010000069">
    <property type="protein sequence ID" value="KAK8728970.1"/>
    <property type="molecule type" value="Genomic_DNA"/>
</dbReference>
<keyword evidence="4" id="KW-0735">Signal-anchor</keyword>
<sequence>MPVYFSLVRDPVEKMASRFYYKRVTLRPGAMTPPGYQTSPSPPHATLEDCLLAASEECTFITGHHYDLTIPYFCGHQEYCRELNNGAALRVAQQHVEEWYPVVGVLEEINTTLLVLQHHLPQYFAGVTDLYYNELMAPHHNKNRQRPKTPTKVEAAIRKNLSLEYDFYNFMKQRLAIQYQQLQKT</sequence>
<dbReference type="InterPro" id="IPR027417">
    <property type="entry name" value="P-loop_NTPase"/>
</dbReference>
<evidence type="ECO:0000256" key="5">
    <source>
        <dbReference type="ARBA" id="ARBA00022989"/>
    </source>
</evidence>
<accession>A0AAW0WBD4</accession>
<evidence type="ECO:0000313" key="9">
    <source>
        <dbReference type="EMBL" id="KAK8728970.1"/>
    </source>
</evidence>
<proteinExistence type="predicted"/>
<keyword evidence="6" id="KW-0333">Golgi apparatus</keyword>
<evidence type="ECO:0000256" key="8">
    <source>
        <dbReference type="ARBA" id="ARBA00023180"/>
    </source>
</evidence>
<dbReference type="AlphaFoldDB" id="A0AAW0WBD4"/>
<evidence type="ECO:0000256" key="1">
    <source>
        <dbReference type="ARBA" id="ARBA00004323"/>
    </source>
</evidence>
<dbReference type="GO" id="GO:0000139">
    <property type="term" value="C:Golgi membrane"/>
    <property type="evidence" value="ECO:0007669"/>
    <property type="project" value="UniProtKB-SubCell"/>
</dbReference>
<dbReference type="Gene3D" id="3.40.50.300">
    <property type="entry name" value="P-loop containing nucleotide triphosphate hydrolases"/>
    <property type="match status" value="1"/>
</dbReference>
<protein>
    <recommendedName>
        <fullName evidence="11">Heparan sulfate 2-O-sulfotransferase pipe</fullName>
    </recommendedName>
</protein>
<keyword evidence="3" id="KW-0812">Transmembrane</keyword>
<dbReference type="GO" id="GO:0008146">
    <property type="term" value="F:sulfotransferase activity"/>
    <property type="evidence" value="ECO:0007669"/>
    <property type="project" value="InterPro"/>
</dbReference>
<gene>
    <name evidence="9" type="ORF">OTU49_008905</name>
</gene>
<comment type="caution">
    <text evidence="9">The sequence shown here is derived from an EMBL/GenBank/DDBJ whole genome shotgun (WGS) entry which is preliminary data.</text>
</comment>
<keyword evidence="2" id="KW-0808">Transferase</keyword>
<evidence type="ECO:0000256" key="7">
    <source>
        <dbReference type="ARBA" id="ARBA00023136"/>
    </source>
</evidence>
<evidence type="ECO:0000313" key="10">
    <source>
        <dbReference type="Proteomes" id="UP001445076"/>
    </source>
</evidence>
<reference evidence="9 10" key="1">
    <citation type="journal article" date="2024" name="BMC Genomics">
        <title>Genome assembly of redclaw crayfish (Cherax quadricarinatus) provides insights into its immune adaptation and hypoxia tolerance.</title>
        <authorList>
            <person name="Liu Z."/>
            <person name="Zheng J."/>
            <person name="Li H."/>
            <person name="Fang K."/>
            <person name="Wang S."/>
            <person name="He J."/>
            <person name="Zhou D."/>
            <person name="Weng S."/>
            <person name="Chi M."/>
            <person name="Gu Z."/>
            <person name="He J."/>
            <person name="Li F."/>
            <person name="Wang M."/>
        </authorList>
    </citation>
    <scope>NUCLEOTIDE SEQUENCE [LARGE SCALE GENOMIC DNA]</scope>
    <source>
        <strain evidence="9">ZL_2023a</strain>
    </source>
</reference>
<dbReference type="PANTHER" id="PTHR12129">
    <property type="entry name" value="HEPARAN SULFATE 2-O-SULFOTRANSFERASE"/>
    <property type="match status" value="1"/>
</dbReference>
<keyword evidence="10" id="KW-1185">Reference proteome</keyword>
<name>A0AAW0WBD4_CHEQU</name>
<evidence type="ECO:0000256" key="3">
    <source>
        <dbReference type="ARBA" id="ARBA00022692"/>
    </source>
</evidence>
<dbReference type="InterPro" id="IPR007734">
    <property type="entry name" value="Heparan_SO4_2-O-STrfase"/>
</dbReference>
<comment type="subcellular location">
    <subcellularLocation>
        <location evidence="1">Golgi apparatus membrane</location>
        <topology evidence="1">Single-pass type II membrane protein</topology>
    </subcellularLocation>
</comment>
<keyword evidence="5" id="KW-1133">Transmembrane helix</keyword>
<keyword evidence="7" id="KW-0472">Membrane</keyword>